<dbReference type="Gene3D" id="1.20.1050.10">
    <property type="match status" value="1"/>
</dbReference>
<dbReference type="InterPro" id="IPR036282">
    <property type="entry name" value="Glutathione-S-Trfase_C_sf"/>
</dbReference>
<evidence type="ECO:0000313" key="10">
    <source>
        <dbReference type="Proteomes" id="UP001472677"/>
    </source>
</evidence>
<organism evidence="9 10">
    <name type="scientific">Hibiscus sabdariffa</name>
    <name type="common">roselle</name>
    <dbReference type="NCBI Taxonomy" id="183260"/>
    <lineage>
        <taxon>Eukaryota</taxon>
        <taxon>Viridiplantae</taxon>
        <taxon>Streptophyta</taxon>
        <taxon>Embryophyta</taxon>
        <taxon>Tracheophyta</taxon>
        <taxon>Spermatophyta</taxon>
        <taxon>Magnoliopsida</taxon>
        <taxon>eudicotyledons</taxon>
        <taxon>Gunneridae</taxon>
        <taxon>Pentapetalae</taxon>
        <taxon>rosids</taxon>
        <taxon>malvids</taxon>
        <taxon>Malvales</taxon>
        <taxon>Malvaceae</taxon>
        <taxon>Malvoideae</taxon>
        <taxon>Hibiscus</taxon>
    </lineage>
</organism>
<dbReference type="PANTHER" id="PTHR11260">
    <property type="entry name" value="GLUTATHIONE S-TRANSFERASE, GST, SUPERFAMILY, GST DOMAIN CONTAINING"/>
    <property type="match status" value="1"/>
</dbReference>
<evidence type="ECO:0000313" key="9">
    <source>
        <dbReference type="EMBL" id="KAK8532176.1"/>
    </source>
</evidence>
<dbReference type="CDD" id="cd03185">
    <property type="entry name" value="GST_C_Tau"/>
    <property type="match status" value="1"/>
</dbReference>
<dbReference type="InterPro" id="IPR036249">
    <property type="entry name" value="Thioredoxin-like_sf"/>
</dbReference>
<evidence type="ECO:0000256" key="5">
    <source>
        <dbReference type="ARBA" id="ARBA00025743"/>
    </source>
</evidence>
<gene>
    <name evidence="9" type="ORF">V6N12_053622</name>
</gene>
<dbReference type="PROSITE" id="PS50405">
    <property type="entry name" value="GST_CTER"/>
    <property type="match status" value="1"/>
</dbReference>
<proteinExistence type="inferred from homology"/>
<dbReference type="EMBL" id="JBBPBM010000034">
    <property type="protein sequence ID" value="KAK8532176.1"/>
    <property type="molecule type" value="Genomic_DNA"/>
</dbReference>
<feature type="domain" description="GST C-terminal" evidence="8">
    <location>
        <begin position="56"/>
        <end position="175"/>
    </location>
</feature>
<name>A0ABR2D843_9ROSI</name>
<evidence type="ECO:0000256" key="6">
    <source>
        <dbReference type="ARBA" id="ARBA00047960"/>
    </source>
</evidence>
<dbReference type="InterPro" id="IPR045074">
    <property type="entry name" value="GST_C_Tau"/>
</dbReference>
<protein>
    <recommendedName>
        <fullName evidence="2">glutathione transferase</fullName>
        <ecNumber evidence="2">2.5.1.18</ecNumber>
    </recommendedName>
</protein>
<dbReference type="Gene3D" id="3.40.30.10">
    <property type="entry name" value="Glutaredoxin"/>
    <property type="match status" value="1"/>
</dbReference>
<accession>A0ABR2D843</accession>
<dbReference type="SUPFAM" id="SSF52833">
    <property type="entry name" value="Thioredoxin-like"/>
    <property type="match status" value="1"/>
</dbReference>
<dbReference type="InterPro" id="IPR004045">
    <property type="entry name" value="Glutathione_S-Trfase_N"/>
</dbReference>
<evidence type="ECO:0000259" key="7">
    <source>
        <dbReference type="PROSITE" id="PS50404"/>
    </source>
</evidence>
<keyword evidence="10" id="KW-1185">Reference proteome</keyword>
<feature type="domain" description="GST N-terminal" evidence="7">
    <location>
        <begin position="3"/>
        <end position="111"/>
    </location>
</feature>
<dbReference type="Proteomes" id="UP001472677">
    <property type="component" value="Unassembled WGS sequence"/>
</dbReference>
<evidence type="ECO:0000256" key="1">
    <source>
        <dbReference type="ARBA" id="ARBA00004514"/>
    </source>
</evidence>
<dbReference type="InterPro" id="IPR045073">
    <property type="entry name" value="Omega/Tau-like"/>
</dbReference>
<reference evidence="9 10" key="1">
    <citation type="journal article" date="2024" name="G3 (Bethesda)">
        <title>Genome assembly of Hibiscus sabdariffa L. provides insights into metabolisms of medicinal natural products.</title>
        <authorList>
            <person name="Kim T."/>
        </authorList>
    </citation>
    <scope>NUCLEOTIDE SEQUENCE [LARGE SCALE GENOMIC DNA]</scope>
    <source>
        <strain evidence="9">TK-2024</strain>
        <tissue evidence="9">Old leaves</tissue>
    </source>
</reference>
<evidence type="ECO:0000256" key="4">
    <source>
        <dbReference type="ARBA" id="ARBA00022679"/>
    </source>
</evidence>
<evidence type="ECO:0000256" key="3">
    <source>
        <dbReference type="ARBA" id="ARBA00022575"/>
    </source>
</evidence>
<comment type="subcellular location">
    <subcellularLocation>
        <location evidence="1">Cytoplasm</location>
        <location evidence="1">Cytosol</location>
    </subcellularLocation>
</comment>
<keyword evidence="4" id="KW-0808">Transferase</keyword>
<dbReference type="EC" id="2.5.1.18" evidence="2"/>
<keyword evidence="3" id="KW-0216">Detoxification</keyword>
<dbReference type="InterPro" id="IPR004046">
    <property type="entry name" value="GST_C"/>
</dbReference>
<comment type="caution">
    <text evidence="9">The sequence shown here is derived from an EMBL/GenBank/DDBJ whole genome shotgun (WGS) entry which is preliminary data.</text>
</comment>
<sequence>MAEEVKLLNTWPSPFGLRVVWALKLKGIEYESVDEDLSNKSALLLHSNPVYKKIPVLIHNARQRFWAKFSDDRLLPAIWRVFVTQGKEREEAMEASLENLKFVEEELEGKRFFGGDKIGLADLAFGWFANLIGVLQQLTGLKLIDDRFPLLSAWIQEFSETQIIKDNWPSHDKPLVMYQALYHRFHPLK</sequence>
<evidence type="ECO:0000256" key="2">
    <source>
        <dbReference type="ARBA" id="ARBA00012452"/>
    </source>
</evidence>
<dbReference type="Pfam" id="PF00043">
    <property type="entry name" value="GST_C"/>
    <property type="match status" value="1"/>
</dbReference>
<dbReference type="PROSITE" id="PS50404">
    <property type="entry name" value="GST_NTER"/>
    <property type="match status" value="1"/>
</dbReference>
<dbReference type="InterPro" id="IPR010987">
    <property type="entry name" value="Glutathione-S-Trfase_C-like"/>
</dbReference>
<dbReference type="Pfam" id="PF02798">
    <property type="entry name" value="GST_N"/>
    <property type="match status" value="1"/>
</dbReference>
<dbReference type="SUPFAM" id="SSF47616">
    <property type="entry name" value="GST C-terminal domain-like"/>
    <property type="match status" value="1"/>
</dbReference>
<evidence type="ECO:0000259" key="8">
    <source>
        <dbReference type="PROSITE" id="PS50405"/>
    </source>
</evidence>
<comment type="similarity">
    <text evidence="5">Belongs to the GST superfamily. Tau family.</text>
</comment>
<dbReference type="PANTHER" id="PTHR11260:SF729">
    <property type="entry name" value="GLUTATHIONE TRANSFERASE"/>
    <property type="match status" value="1"/>
</dbReference>
<comment type="catalytic activity">
    <reaction evidence="6">
        <text>RX + glutathione = an S-substituted glutathione + a halide anion + H(+)</text>
        <dbReference type="Rhea" id="RHEA:16437"/>
        <dbReference type="ChEBI" id="CHEBI:15378"/>
        <dbReference type="ChEBI" id="CHEBI:16042"/>
        <dbReference type="ChEBI" id="CHEBI:17792"/>
        <dbReference type="ChEBI" id="CHEBI:57925"/>
        <dbReference type="ChEBI" id="CHEBI:90779"/>
        <dbReference type="EC" id="2.5.1.18"/>
    </reaction>
</comment>